<accession>A0AAV7F4Q7</accession>
<evidence type="ECO:0000256" key="2">
    <source>
        <dbReference type="ARBA" id="ARBA00007267"/>
    </source>
</evidence>
<feature type="compositionally biased region" description="Basic and acidic residues" evidence="4">
    <location>
        <begin position="65"/>
        <end position="80"/>
    </location>
</feature>
<dbReference type="PANTHER" id="PTHR12446">
    <property type="entry name" value="TESMIN/TSO1-RELATED"/>
    <property type="match status" value="1"/>
</dbReference>
<evidence type="ECO:0000256" key="3">
    <source>
        <dbReference type="ARBA" id="ARBA00023242"/>
    </source>
</evidence>
<feature type="region of interest" description="Disordered" evidence="4">
    <location>
        <begin position="528"/>
        <end position="555"/>
    </location>
</feature>
<dbReference type="PROSITE" id="PS51634">
    <property type="entry name" value="CRC"/>
    <property type="match status" value="1"/>
</dbReference>
<dbReference type="GO" id="GO:0006355">
    <property type="term" value="P:regulation of DNA-templated transcription"/>
    <property type="evidence" value="ECO:0007669"/>
    <property type="project" value="TreeGrafter"/>
</dbReference>
<protein>
    <recommendedName>
        <fullName evidence="5">CRC domain-containing protein</fullName>
    </recommendedName>
</protein>
<proteinExistence type="inferred from homology"/>
<evidence type="ECO:0000313" key="7">
    <source>
        <dbReference type="Proteomes" id="UP000825729"/>
    </source>
</evidence>
<keyword evidence="3" id="KW-0539">Nucleus</keyword>
<sequence length="555" mass="59169">MEQGLQSAASGSASAADFPAKKLARQLDFTAFCGVSPVGSVSEPPLQQPPPLHPPLSMSSIVKPDSPRARARPPFDIKDNTPKKQKQCNCKHSRCLKLYCECFASGVYCDGCNCTNCQNNVENEGARQEAVEATLERNPNAFRPKIGSSPHASRDNREETGELPLVGKHNKGCHCKKSGCLKKYCECFQANILCSENCKCQDCKNFEGSEERRALFNPDHGHAIYVHQAANAAISGAIGTSGYASPPASKRRKNQDILFGTAVKDPSLQRLGQFLQGNHLKTVATSSSMNSVPVARAANSAVLGSSKPPYRSLLADVVKPQNVKELCRLLVVVSGEAAKAVSARNGTTDKQPESDITEDPVPCSTLDGNASSKEPDVQKAADDDQSCANQADKTSTDDFNPDSADFLKGRAMSPGTLALMCDEKDAVLMAQGSPSGSMSNARGIPVGTSYSQGLTEIYAEQERCILTEFRNCLHKIMTCGKIKVANYSSLTAKPEPVSHPEPVGNGIARDVASAGPVWNPAGNVAATANNKSLPPKVGHVVENGQLKPKLENVET</sequence>
<dbReference type="Proteomes" id="UP000825729">
    <property type="component" value="Unassembled WGS sequence"/>
</dbReference>
<dbReference type="InterPro" id="IPR028307">
    <property type="entry name" value="Lin-54_fam"/>
</dbReference>
<reference evidence="6 7" key="1">
    <citation type="submission" date="2021-07" db="EMBL/GenBank/DDBJ databases">
        <title>The Aristolochia fimbriata genome: insights into angiosperm evolution, floral development and chemical biosynthesis.</title>
        <authorList>
            <person name="Jiao Y."/>
        </authorList>
    </citation>
    <scope>NUCLEOTIDE SEQUENCE [LARGE SCALE GENOMIC DNA]</scope>
    <source>
        <strain evidence="6">IBCAS-2021</strain>
        <tissue evidence="6">Leaf</tissue>
    </source>
</reference>
<comment type="subcellular location">
    <subcellularLocation>
        <location evidence="1">Nucleus</location>
    </subcellularLocation>
</comment>
<feature type="domain" description="CRC" evidence="5">
    <location>
        <begin position="84"/>
        <end position="208"/>
    </location>
</feature>
<dbReference type="EMBL" id="JAINDJ010000002">
    <property type="protein sequence ID" value="KAG9456135.1"/>
    <property type="molecule type" value="Genomic_DNA"/>
</dbReference>
<evidence type="ECO:0000256" key="1">
    <source>
        <dbReference type="ARBA" id="ARBA00004123"/>
    </source>
</evidence>
<dbReference type="Pfam" id="PF03638">
    <property type="entry name" value="TCR"/>
    <property type="match status" value="2"/>
</dbReference>
<feature type="region of interest" description="Disordered" evidence="4">
    <location>
        <begin position="340"/>
        <end position="407"/>
    </location>
</feature>
<evidence type="ECO:0000256" key="4">
    <source>
        <dbReference type="SAM" id="MobiDB-lite"/>
    </source>
</evidence>
<comment type="caution">
    <text evidence="6">The sequence shown here is derived from an EMBL/GenBank/DDBJ whole genome shotgun (WGS) entry which is preliminary data.</text>
</comment>
<feature type="compositionally biased region" description="Basic and acidic residues" evidence="4">
    <location>
        <begin position="373"/>
        <end position="382"/>
    </location>
</feature>
<evidence type="ECO:0000313" key="6">
    <source>
        <dbReference type="EMBL" id="KAG9456135.1"/>
    </source>
</evidence>
<evidence type="ECO:0000259" key="5">
    <source>
        <dbReference type="PROSITE" id="PS51634"/>
    </source>
</evidence>
<dbReference type="AlphaFoldDB" id="A0AAV7F4Q7"/>
<name>A0AAV7F4Q7_ARIFI</name>
<comment type="similarity">
    <text evidence="2">Belongs to the lin-54 family.</text>
</comment>
<feature type="region of interest" description="Disordered" evidence="4">
    <location>
        <begin position="42"/>
        <end position="80"/>
    </location>
</feature>
<dbReference type="GO" id="GO:0005634">
    <property type="term" value="C:nucleus"/>
    <property type="evidence" value="ECO:0007669"/>
    <property type="project" value="UniProtKB-SubCell"/>
</dbReference>
<keyword evidence="7" id="KW-1185">Reference proteome</keyword>
<dbReference type="InterPro" id="IPR005172">
    <property type="entry name" value="CRC"/>
</dbReference>
<organism evidence="6 7">
    <name type="scientific">Aristolochia fimbriata</name>
    <name type="common">White veined hardy Dutchman's pipe vine</name>
    <dbReference type="NCBI Taxonomy" id="158543"/>
    <lineage>
        <taxon>Eukaryota</taxon>
        <taxon>Viridiplantae</taxon>
        <taxon>Streptophyta</taxon>
        <taxon>Embryophyta</taxon>
        <taxon>Tracheophyta</taxon>
        <taxon>Spermatophyta</taxon>
        <taxon>Magnoliopsida</taxon>
        <taxon>Magnoliidae</taxon>
        <taxon>Piperales</taxon>
        <taxon>Aristolochiaceae</taxon>
        <taxon>Aristolochia</taxon>
    </lineage>
</organism>
<dbReference type="PANTHER" id="PTHR12446:SF34">
    <property type="entry name" value="PROTEIN LIN-54 HOMOLOG"/>
    <property type="match status" value="1"/>
</dbReference>
<dbReference type="InterPro" id="IPR033467">
    <property type="entry name" value="Tesmin/TSO1-like_CXC"/>
</dbReference>
<dbReference type="SMART" id="SM01114">
    <property type="entry name" value="CXC"/>
    <property type="match status" value="2"/>
</dbReference>
<gene>
    <name evidence="6" type="ORF">H6P81_000643</name>
</gene>